<dbReference type="Proteomes" id="UP000198521">
    <property type="component" value="Unassembled WGS sequence"/>
</dbReference>
<evidence type="ECO:0000256" key="1">
    <source>
        <dbReference type="ARBA" id="ARBA00022999"/>
    </source>
</evidence>
<proteinExistence type="predicted"/>
<dbReference type="InterPro" id="IPR013783">
    <property type="entry name" value="Ig-like_fold"/>
</dbReference>
<organism evidence="3 4">
    <name type="scientific">Aquimarina amphilecti</name>
    <dbReference type="NCBI Taxonomy" id="1038014"/>
    <lineage>
        <taxon>Bacteria</taxon>
        <taxon>Pseudomonadati</taxon>
        <taxon>Bacteroidota</taxon>
        <taxon>Flavobacteriia</taxon>
        <taxon>Flavobacteriales</taxon>
        <taxon>Flavobacteriaceae</taxon>
        <taxon>Aquimarina</taxon>
    </lineage>
</organism>
<dbReference type="OrthoDB" id="5381604at2"/>
<dbReference type="PROSITE" id="PS51257">
    <property type="entry name" value="PROKAR_LIPOPROTEIN"/>
    <property type="match status" value="1"/>
</dbReference>
<sequence>MKKSFQYIVAGLTFIFLVIACTKEITEDLVVFFKVEFSETTIDAFVDNKEESSFTILGAGDIAAGDYQIKYNVTEGAGSYFLNDTEVTENEFVDLPEGPQYTIEYVATEIGANTVTITIKDELNREEEFILTYNVNDTDFTFDVVPSSIGTYVNGEIDLDLSITEISEATYDVQYIFKAPVDISTQGTGTVNIDGTLLDPETLVEIPVGDTTWQFEGVTIGMVEIEFIATSSLGVSKTKTLQIEVGDTPDFTFTATLDSDSIFTTNSGAVINFDITETVGASTYVMNYRTSNTGNVVYNGETYQAGDNIPIQAGTSIGTYVGTAEGTHNLDFRVDNSNTVTVSREASLVLNFRDPDGTPPVIELIGDSEITINVGDSFTDPGATASDDIDGDISTSITVSGTVDTNVPGVYTLVYSIEDSSGNTSSIERIVNVVDNIPPVIIITGDNPLIVQLGSAFTDPGATATDNVDGNISSQIEVTGSVNVNVVGDYVLTYTVSDAAGNGASETRTVNVISDNPPVITILGDNPFQLDFGEVFADPGATASDDIDGDISSQIQASGTVDVNTLGEYIITYSVSDSSGNTTEVTRTVNVVDNTSPVITLEGTNPFLVNVGNVFNDPGANASDNVDGNLTSEINTSGTVDVNTPGDYILTYTVEDSSGNTATITRTVRVIDNVAPVITLIGSSSITIPQGGSFTDPGATASDNIDGNLTSQIATTSNVNLNIPGTYTIRYNVQDAAGNSATEVVRTIIVESNINFNRATGVLTAPANATVVVSMNSGGTGSGNAVIDARSQANTNLGIGITCWGLTGGVQCLDSDGDGVDETSGFTFSMPADGIANFTGSHTPDGTSINSGTSFSIQVSGETFNGNMGPGDGIPQ</sequence>
<feature type="domain" description="Pesticidal crystal protein Cry22Aa Ig-like" evidence="2">
    <location>
        <begin position="678"/>
        <end position="750"/>
    </location>
</feature>
<dbReference type="AlphaFoldDB" id="A0A1H7VYX9"/>
<protein>
    <recommendedName>
        <fullName evidence="2">Pesticidal crystal protein Cry22Aa Ig-like domain-containing protein</fullName>
    </recommendedName>
</protein>
<dbReference type="FunFam" id="2.60.40.10:FF:002029">
    <property type="entry name" value="Predicted protein"/>
    <property type="match status" value="3"/>
</dbReference>
<dbReference type="Pfam" id="PF16403">
    <property type="entry name" value="Bact_surface_Ig-like"/>
    <property type="match status" value="5"/>
</dbReference>
<dbReference type="PANTHER" id="PTHR15127">
    <property type="entry name" value="HEAVYWEIGHT, ISOFORM A"/>
    <property type="match status" value="1"/>
</dbReference>
<feature type="domain" description="Pesticidal crystal protein Cry22Aa Ig-like" evidence="2">
    <location>
        <begin position="520"/>
        <end position="591"/>
    </location>
</feature>
<evidence type="ECO:0000313" key="4">
    <source>
        <dbReference type="Proteomes" id="UP000198521"/>
    </source>
</evidence>
<keyword evidence="4" id="KW-1185">Reference proteome</keyword>
<keyword evidence="1" id="KW-0727">SH2 domain</keyword>
<dbReference type="InterPro" id="IPR051846">
    <property type="entry name" value="SH2_domain_adapters"/>
</dbReference>
<dbReference type="PANTHER" id="PTHR15127:SF32">
    <property type="entry name" value="HEAVYWEIGHT, ISOFORM A"/>
    <property type="match status" value="1"/>
</dbReference>
<name>A0A1H7VYX9_AQUAM</name>
<dbReference type="EMBL" id="FOAB01000009">
    <property type="protein sequence ID" value="SEM14274.1"/>
    <property type="molecule type" value="Genomic_DNA"/>
</dbReference>
<reference evidence="3 4" key="1">
    <citation type="submission" date="2016-10" db="EMBL/GenBank/DDBJ databases">
        <authorList>
            <person name="de Groot N.N."/>
        </authorList>
    </citation>
    <scope>NUCLEOTIDE SEQUENCE [LARGE SCALE GENOMIC DNA]</scope>
    <source>
        <strain evidence="3 4">DSM 25232</strain>
    </source>
</reference>
<dbReference type="Gene3D" id="2.60.40.10">
    <property type="entry name" value="Immunoglobulins"/>
    <property type="match status" value="5"/>
</dbReference>
<feature type="domain" description="Pesticidal crystal protein Cry22Aa Ig-like" evidence="2">
    <location>
        <begin position="599"/>
        <end position="670"/>
    </location>
</feature>
<dbReference type="STRING" id="1038014.SAMN04487910_4265"/>
<accession>A0A1H7VYX9</accession>
<dbReference type="RefSeq" id="WP_091412132.1">
    <property type="nucleotide sequence ID" value="NZ_FOAB01000009.1"/>
</dbReference>
<dbReference type="Gene3D" id="2.60.40.2410">
    <property type="entry name" value="Uncharacterised protein PF12988, DUF3872"/>
    <property type="match status" value="3"/>
</dbReference>
<dbReference type="InterPro" id="IPR038707">
    <property type="entry name" value="TraQ_sf"/>
</dbReference>
<evidence type="ECO:0000313" key="3">
    <source>
        <dbReference type="EMBL" id="SEM14274.1"/>
    </source>
</evidence>
<dbReference type="InterPro" id="IPR032179">
    <property type="entry name" value="Cry22Aa_Ig-like"/>
</dbReference>
<evidence type="ECO:0000259" key="2">
    <source>
        <dbReference type="Pfam" id="PF16403"/>
    </source>
</evidence>
<dbReference type="GO" id="GO:0001784">
    <property type="term" value="F:phosphotyrosine residue binding"/>
    <property type="evidence" value="ECO:0007669"/>
    <property type="project" value="TreeGrafter"/>
</dbReference>
<gene>
    <name evidence="3" type="ORF">SAMN04487910_4265</name>
</gene>
<feature type="domain" description="Pesticidal crystal protein Cry22Aa Ig-like" evidence="2">
    <location>
        <begin position="442"/>
        <end position="512"/>
    </location>
</feature>
<feature type="domain" description="Pesticidal crystal protein Cry22Aa Ig-like" evidence="2">
    <location>
        <begin position="362"/>
        <end position="433"/>
    </location>
</feature>